<gene>
    <name evidence="4" type="ORF">GCM10017044_02330</name>
</gene>
<dbReference type="NCBIfam" id="TIGR00103">
    <property type="entry name" value="DNA_YbaB_EbfC"/>
    <property type="match status" value="1"/>
</dbReference>
<dbReference type="AlphaFoldDB" id="A0A919AKJ7"/>
<dbReference type="RefSeq" id="WP_191249731.1">
    <property type="nucleotide sequence ID" value="NZ_BNCI01000001.1"/>
</dbReference>
<keyword evidence="1 2" id="KW-0238">DNA-binding</keyword>
<protein>
    <recommendedName>
        <fullName evidence="2">Nucleoid-associated protein GCM10017044_02330</fullName>
    </recommendedName>
</protein>
<reference evidence="4" key="2">
    <citation type="submission" date="2020-09" db="EMBL/GenBank/DDBJ databases">
        <authorList>
            <person name="Sun Q."/>
            <person name="Kim S."/>
        </authorList>
    </citation>
    <scope>NUCLEOTIDE SEQUENCE</scope>
    <source>
        <strain evidence="4">KCTC 42590</strain>
    </source>
</reference>
<keyword evidence="3" id="KW-0175">Coiled coil</keyword>
<keyword evidence="2" id="KW-0963">Cytoplasm</keyword>
<comment type="caution">
    <text evidence="4">The sequence shown here is derived from an EMBL/GenBank/DDBJ whole genome shotgun (WGS) entry which is preliminary data.</text>
</comment>
<dbReference type="GO" id="GO:0043590">
    <property type="term" value="C:bacterial nucleoid"/>
    <property type="evidence" value="ECO:0007669"/>
    <property type="project" value="UniProtKB-UniRule"/>
</dbReference>
<feature type="coiled-coil region" evidence="3">
    <location>
        <begin position="4"/>
        <end position="31"/>
    </location>
</feature>
<dbReference type="InterPro" id="IPR004401">
    <property type="entry name" value="YbaB/EbfC"/>
</dbReference>
<dbReference type="HAMAP" id="MF_00274">
    <property type="entry name" value="DNA_YbaB_EbfC"/>
    <property type="match status" value="1"/>
</dbReference>
<comment type="similarity">
    <text evidence="2">Belongs to the YbaB/EbfC family.</text>
</comment>
<reference evidence="4" key="1">
    <citation type="journal article" date="2014" name="Int. J. Syst. Evol. Microbiol.">
        <title>Complete genome sequence of Corynebacterium casei LMG S-19264T (=DSM 44701T), isolated from a smear-ripened cheese.</title>
        <authorList>
            <consortium name="US DOE Joint Genome Institute (JGI-PGF)"/>
            <person name="Walter F."/>
            <person name="Albersmeier A."/>
            <person name="Kalinowski J."/>
            <person name="Ruckert C."/>
        </authorList>
    </citation>
    <scope>NUCLEOTIDE SEQUENCE</scope>
    <source>
        <strain evidence="4">KCTC 42590</strain>
    </source>
</reference>
<evidence type="ECO:0000313" key="4">
    <source>
        <dbReference type="EMBL" id="GHF11993.1"/>
    </source>
</evidence>
<evidence type="ECO:0000313" key="5">
    <source>
        <dbReference type="Proteomes" id="UP000630923"/>
    </source>
</evidence>
<dbReference type="EMBL" id="BNCI01000001">
    <property type="protein sequence ID" value="GHF11993.1"/>
    <property type="molecule type" value="Genomic_DNA"/>
</dbReference>
<dbReference type="InterPro" id="IPR036894">
    <property type="entry name" value="YbaB-like_sf"/>
</dbReference>
<dbReference type="PIRSF" id="PIRSF004555">
    <property type="entry name" value="UCP004555"/>
    <property type="match status" value="1"/>
</dbReference>
<keyword evidence="5" id="KW-1185">Reference proteome</keyword>
<organism evidence="4 5">
    <name type="scientific">Kordiimonas sediminis</name>
    <dbReference type="NCBI Taxonomy" id="1735581"/>
    <lineage>
        <taxon>Bacteria</taxon>
        <taxon>Pseudomonadati</taxon>
        <taxon>Pseudomonadota</taxon>
        <taxon>Alphaproteobacteria</taxon>
        <taxon>Kordiimonadales</taxon>
        <taxon>Kordiimonadaceae</taxon>
        <taxon>Kordiimonas</taxon>
    </lineage>
</organism>
<comment type="subcellular location">
    <subcellularLocation>
        <location evidence="2">Cytoplasm</location>
        <location evidence="2">Nucleoid</location>
    </subcellularLocation>
</comment>
<name>A0A919AKJ7_9PROT</name>
<dbReference type="GO" id="GO:0003677">
    <property type="term" value="F:DNA binding"/>
    <property type="evidence" value="ECO:0007669"/>
    <property type="project" value="UniProtKB-UniRule"/>
</dbReference>
<sequence length="107" mass="11612">MKNLSQMMKKAQEMQTKMAEMQAEMEDQTVEGVAGAGLVKVTLNGKGDMKALSIDPSLFSAEEKEVVEDLIMAAHTQAKAAASDMMQKQMEDLTGGLPLPDGFKMPF</sequence>
<dbReference type="Proteomes" id="UP000630923">
    <property type="component" value="Unassembled WGS sequence"/>
</dbReference>
<comment type="function">
    <text evidence="2">Binds to DNA and alters its conformation. May be involved in regulation of gene expression, nucleoid organization and DNA protection.</text>
</comment>
<dbReference type="Pfam" id="PF02575">
    <property type="entry name" value="YbaB_DNA_bd"/>
    <property type="match status" value="1"/>
</dbReference>
<dbReference type="PANTHER" id="PTHR33449">
    <property type="entry name" value="NUCLEOID-ASSOCIATED PROTEIN YBAB"/>
    <property type="match status" value="1"/>
</dbReference>
<dbReference type="GO" id="GO:0005829">
    <property type="term" value="C:cytosol"/>
    <property type="evidence" value="ECO:0007669"/>
    <property type="project" value="TreeGrafter"/>
</dbReference>
<evidence type="ECO:0000256" key="1">
    <source>
        <dbReference type="ARBA" id="ARBA00023125"/>
    </source>
</evidence>
<evidence type="ECO:0000256" key="2">
    <source>
        <dbReference type="HAMAP-Rule" id="MF_00274"/>
    </source>
</evidence>
<dbReference type="Gene3D" id="3.30.1310.10">
    <property type="entry name" value="Nucleoid-associated protein YbaB-like domain"/>
    <property type="match status" value="1"/>
</dbReference>
<dbReference type="SUPFAM" id="SSF82607">
    <property type="entry name" value="YbaB-like"/>
    <property type="match status" value="1"/>
</dbReference>
<proteinExistence type="inferred from homology"/>
<accession>A0A919AKJ7</accession>
<comment type="subunit">
    <text evidence="2">Homodimer.</text>
</comment>
<evidence type="ECO:0000256" key="3">
    <source>
        <dbReference type="SAM" id="Coils"/>
    </source>
</evidence>
<dbReference type="PANTHER" id="PTHR33449:SF1">
    <property type="entry name" value="NUCLEOID-ASSOCIATED PROTEIN YBAB"/>
    <property type="match status" value="1"/>
</dbReference>